<feature type="active site" description="Proton acceptor; specific for L-alanine" evidence="7">
    <location>
        <position position="262"/>
    </location>
</feature>
<proteinExistence type="inferred from homology"/>
<protein>
    <recommendedName>
        <fullName evidence="4 7">Alanine racemase</fullName>
        <ecNumber evidence="4 7">5.1.1.1</ecNumber>
    </recommendedName>
</protein>
<dbReference type="SUPFAM" id="SSF51419">
    <property type="entry name" value="PLP-binding barrel"/>
    <property type="match status" value="1"/>
</dbReference>
<dbReference type="PANTHER" id="PTHR30511:SF0">
    <property type="entry name" value="ALANINE RACEMASE, CATABOLIC-RELATED"/>
    <property type="match status" value="1"/>
</dbReference>
<accession>A0A1Q2SKS2</accession>
<evidence type="ECO:0000256" key="7">
    <source>
        <dbReference type="HAMAP-Rule" id="MF_01201"/>
    </source>
</evidence>
<dbReference type="InterPro" id="IPR001608">
    <property type="entry name" value="Ala_racemase_N"/>
</dbReference>
<dbReference type="UniPathway" id="UPA00042">
    <property type="reaction ID" value="UER00497"/>
</dbReference>
<dbReference type="HAMAP" id="MF_01201">
    <property type="entry name" value="Ala_racemase"/>
    <property type="match status" value="1"/>
</dbReference>
<dbReference type="InterPro" id="IPR011079">
    <property type="entry name" value="Ala_racemase_C"/>
</dbReference>
<dbReference type="GO" id="GO:0030170">
    <property type="term" value="F:pyridoxal phosphate binding"/>
    <property type="evidence" value="ECO:0007669"/>
    <property type="project" value="UniProtKB-UniRule"/>
</dbReference>
<dbReference type="InterPro" id="IPR029066">
    <property type="entry name" value="PLP-binding_barrel"/>
</dbReference>
<dbReference type="Pfam" id="PF01168">
    <property type="entry name" value="Ala_racemase_N"/>
    <property type="match status" value="1"/>
</dbReference>
<keyword evidence="5 7" id="KW-0663">Pyridoxal phosphate</keyword>
<dbReference type="Proteomes" id="UP000243679">
    <property type="component" value="Chromosome"/>
</dbReference>
<evidence type="ECO:0000256" key="5">
    <source>
        <dbReference type="ARBA" id="ARBA00022898"/>
    </source>
</evidence>
<dbReference type="Pfam" id="PF00842">
    <property type="entry name" value="Ala_racemase_C"/>
    <property type="match status" value="1"/>
</dbReference>
<name>A0A1Q2SKS2_9GAMM</name>
<evidence type="ECO:0000256" key="4">
    <source>
        <dbReference type="ARBA" id="ARBA00013089"/>
    </source>
</evidence>
<dbReference type="EC" id="5.1.1.1" evidence="4 7"/>
<dbReference type="GO" id="GO:0030632">
    <property type="term" value="P:D-alanine biosynthetic process"/>
    <property type="evidence" value="ECO:0007669"/>
    <property type="project" value="UniProtKB-UniRule"/>
</dbReference>
<dbReference type="GO" id="GO:0008784">
    <property type="term" value="F:alanine racemase activity"/>
    <property type="evidence" value="ECO:0007669"/>
    <property type="project" value="UniProtKB-UniRule"/>
</dbReference>
<dbReference type="FunFam" id="2.40.37.10:FF:000002">
    <property type="entry name" value="Alanine racemase"/>
    <property type="match status" value="1"/>
</dbReference>
<dbReference type="SUPFAM" id="SSF50621">
    <property type="entry name" value="Alanine racemase C-terminal domain-like"/>
    <property type="match status" value="1"/>
</dbReference>
<keyword evidence="12" id="KW-1185">Reference proteome</keyword>
<feature type="active site" description="Proton acceptor; specific for D-alanine" evidence="7">
    <location>
        <position position="42"/>
    </location>
</feature>
<dbReference type="Gene3D" id="3.20.20.10">
    <property type="entry name" value="Alanine racemase"/>
    <property type="match status" value="1"/>
</dbReference>
<evidence type="ECO:0000259" key="10">
    <source>
        <dbReference type="SMART" id="SM01005"/>
    </source>
</evidence>
<dbReference type="SMART" id="SM01005">
    <property type="entry name" value="Ala_racemase_C"/>
    <property type="match status" value="1"/>
</dbReference>
<dbReference type="PANTHER" id="PTHR30511">
    <property type="entry name" value="ALANINE RACEMASE"/>
    <property type="match status" value="1"/>
</dbReference>
<evidence type="ECO:0000256" key="6">
    <source>
        <dbReference type="ARBA" id="ARBA00023235"/>
    </source>
</evidence>
<comment type="catalytic activity">
    <reaction evidence="1 7">
        <text>L-alanine = D-alanine</text>
        <dbReference type="Rhea" id="RHEA:20249"/>
        <dbReference type="ChEBI" id="CHEBI:57416"/>
        <dbReference type="ChEBI" id="CHEBI:57972"/>
        <dbReference type="EC" id="5.1.1.1"/>
    </reaction>
</comment>
<feature type="domain" description="Alanine racemase C-terminal" evidence="10">
    <location>
        <begin position="241"/>
        <end position="365"/>
    </location>
</feature>
<dbReference type="KEGG" id="ntt:TAO_0344"/>
<dbReference type="InterPro" id="IPR009006">
    <property type="entry name" value="Ala_racemase/Decarboxylase_C"/>
</dbReference>
<organism evidence="11 12">
    <name type="scientific">Candidatus Nitrosoglobus terrae</name>
    <dbReference type="NCBI Taxonomy" id="1630141"/>
    <lineage>
        <taxon>Bacteria</taxon>
        <taxon>Pseudomonadati</taxon>
        <taxon>Pseudomonadota</taxon>
        <taxon>Gammaproteobacteria</taxon>
        <taxon>Chromatiales</taxon>
        <taxon>Chromatiaceae</taxon>
        <taxon>Candidatus Nitrosoglobus</taxon>
    </lineage>
</organism>
<dbReference type="AlphaFoldDB" id="A0A1Q2SKS2"/>
<evidence type="ECO:0000313" key="11">
    <source>
        <dbReference type="EMBL" id="BAW79714.1"/>
    </source>
</evidence>
<evidence type="ECO:0000256" key="3">
    <source>
        <dbReference type="ARBA" id="ARBA00007880"/>
    </source>
</evidence>
<dbReference type="CDD" id="cd06827">
    <property type="entry name" value="PLPDE_III_AR_proteobact"/>
    <property type="match status" value="1"/>
</dbReference>
<comment type="pathway">
    <text evidence="7">Amino-acid biosynthesis; D-alanine biosynthesis; D-alanine from L-alanine: step 1/1.</text>
</comment>
<reference evidence="11 12" key="1">
    <citation type="journal article" date="2017" name="ISME J.">
        <title>An acid-tolerant ammonia-oxidizing ?-proteobacterium from soil.</title>
        <authorList>
            <person name="Hayatsu M."/>
            <person name="Tago K."/>
            <person name="Uchiyama I."/>
            <person name="Toyoda A."/>
            <person name="Wang Y."/>
            <person name="Shimomura Y."/>
            <person name="Okubo T."/>
            <person name="Kurisu F."/>
            <person name="Hirono Y."/>
            <person name="Nonaka K."/>
            <person name="Akiyama H."/>
            <person name="Itoh T."/>
            <person name="Takami H."/>
        </authorList>
    </citation>
    <scope>NUCLEOTIDE SEQUENCE [LARGE SCALE GENOMIC DNA]</scope>
    <source>
        <strain evidence="11 12">TAO100</strain>
    </source>
</reference>
<evidence type="ECO:0000313" key="12">
    <source>
        <dbReference type="Proteomes" id="UP000243679"/>
    </source>
</evidence>
<sequence length="366" mass="39960">MNNQPTAFLNYPQAIIDIGGLRHNLQQVRKLAPYSQIMAVVKADGYAHGLEGVVRSLSTEADAFAVSRLEEALMLRQAGHRYPIVLLTGVGNKEELQLAAAYHLTPVIHDVIQLDLLRQSLVTTPLAVWIKVDTGMHRLGFPPERVTEVIASLRCCQPVASIMGLMSHLANADQVEDSYTRQQLEVFNNISAPGLARSIANSAAIMTYPQAHLNWVRPGIMLYGVSPFTHCTGMDMGLKPVMTLKSCLIAIHRLCAGDKVGYGITWTCSKPTIVGVAAIGYGDGYPRHAVSGTPVLVNGYPVPLIGRVSMDMITLDLDHQPTAKVGDPVVVWGERLPVEEIAHHAATIPYELLCQVTARVPRIWNK</sequence>
<dbReference type="EMBL" id="AP014836">
    <property type="protein sequence ID" value="BAW79714.1"/>
    <property type="molecule type" value="Genomic_DNA"/>
</dbReference>
<evidence type="ECO:0000256" key="2">
    <source>
        <dbReference type="ARBA" id="ARBA00001933"/>
    </source>
</evidence>
<comment type="function">
    <text evidence="7">Catalyzes the interconversion of L-alanine and D-alanine. May also act on other amino acids.</text>
</comment>
<evidence type="ECO:0000256" key="8">
    <source>
        <dbReference type="PIRSR" id="PIRSR600821-50"/>
    </source>
</evidence>
<dbReference type="NCBIfam" id="TIGR00492">
    <property type="entry name" value="alr"/>
    <property type="match status" value="1"/>
</dbReference>
<evidence type="ECO:0000256" key="1">
    <source>
        <dbReference type="ARBA" id="ARBA00000316"/>
    </source>
</evidence>
<evidence type="ECO:0000256" key="9">
    <source>
        <dbReference type="PIRSR" id="PIRSR600821-52"/>
    </source>
</evidence>
<comment type="cofactor">
    <cofactor evidence="2 7 8">
        <name>pyridoxal 5'-phosphate</name>
        <dbReference type="ChEBI" id="CHEBI:597326"/>
    </cofactor>
</comment>
<feature type="binding site" evidence="7 9">
    <location>
        <position position="310"/>
    </location>
    <ligand>
        <name>substrate</name>
    </ligand>
</feature>
<dbReference type="FunFam" id="3.20.20.10:FF:000002">
    <property type="entry name" value="Alanine racemase"/>
    <property type="match status" value="1"/>
</dbReference>
<dbReference type="PRINTS" id="PR00992">
    <property type="entry name" value="ALARACEMASE"/>
</dbReference>
<dbReference type="Gene3D" id="2.40.37.10">
    <property type="entry name" value="Lyase, Ornithine Decarboxylase, Chain A, domain 1"/>
    <property type="match status" value="1"/>
</dbReference>
<feature type="modified residue" description="N6-(pyridoxal phosphate)lysine" evidence="7 8">
    <location>
        <position position="42"/>
    </location>
</feature>
<comment type="similarity">
    <text evidence="3 7">Belongs to the alanine racemase family.</text>
</comment>
<gene>
    <name evidence="11" type="ORF">TAO_0344</name>
</gene>
<keyword evidence="6 7" id="KW-0413">Isomerase</keyword>
<dbReference type="GO" id="GO:0005829">
    <property type="term" value="C:cytosol"/>
    <property type="evidence" value="ECO:0007669"/>
    <property type="project" value="TreeGrafter"/>
</dbReference>
<feature type="binding site" evidence="7 9">
    <location>
        <position position="138"/>
    </location>
    <ligand>
        <name>substrate</name>
    </ligand>
</feature>
<dbReference type="InterPro" id="IPR000821">
    <property type="entry name" value="Ala_racemase"/>
</dbReference>